<name>A0A6A7C9E9_9PEZI</name>
<proteinExistence type="predicted"/>
<evidence type="ECO:0000313" key="2">
    <source>
        <dbReference type="EMBL" id="KAF2863877.1"/>
    </source>
</evidence>
<evidence type="ECO:0000256" key="1">
    <source>
        <dbReference type="SAM" id="MobiDB-lite"/>
    </source>
</evidence>
<dbReference type="AlphaFoldDB" id="A0A6A7C9E9"/>
<gene>
    <name evidence="2" type="ORF">K470DRAFT_84336</name>
</gene>
<feature type="compositionally biased region" description="Low complexity" evidence="1">
    <location>
        <begin position="28"/>
        <end position="39"/>
    </location>
</feature>
<organism evidence="2 3">
    <name type="scientific">Piedraia hortae CBS 480.64</name>
    <dbReference type="NCBI Taxonomy" id="1314780"/>
    <lineage>
        <taxon>Eukaryota</taxon>
        <taxon>Fungi</taxon>
        <taxon>Dikarya</taxon>
        <taxon>Ascomycota</taxon>
        <taxon>Pezizomycotina</taxon>
        <taxon>Dothideomycetes</taxon>
        <taxon>Dothideomycetidae</taxon>
        <taxon>Capnodiales</taxon>
        <taxon>Piedraiaceae</taxon>
        <taxon>Piedraia</taxon>
    </lineage>
</organism>
<dbReference type="EMBL" id="MU005959">
    <property type="protein sequence ID" value="KAF2863877.1"/>
    <property type="molecule type" value="Genomic_DNA"/>
</dbReference>
<reference evidence="2" key="1">
    <citation type="journal article" date="2020" name="Stud. Mycol.">
        <title>101 Dothideomycetes genomes: a test case for predicting lifestyles and emergence of pathogens.</title>
        <authorList>
            <person name="Haridas S."/>
            <person name="Albert R."/>
            <person name="Binder M."/>
            <person name="Bloem J."/>
            <person name="Labutti K."/>
            <person name="Salamov A."/>
            <person name="Andreopoulos B."/>
            <person name="Baker S."/>
            <person name="Barry K."/>
            <person name="Bills G."/>
            <person name="Bluhm B."/>
            <person name="Cannon C."/>
            <person name="Castanera R."/>
            <person name="Culley D."/>
            <person name="Daum C."/>
            <person name="Ezra D."/>
            <person name="Gonzalez J."/>
            <person name="Henrissat B."/>
            <person name="Kuo A."/>
            <person name="Liang C."/>
            <person name="Lipzen A."/>
            <person name="Lutzoni F."/>
            <person name="Magnuson J."/>
            <person name="Mondo S."/>
            <person name="Nolan M."/>
            <person name="Ohm R."/>
            <person name="Pangilinan J."/>
            <person name="Park H.-J."/>
            <person name="Ramirez L."/>
            <person name="Alfaro M."/>
            <person name="Sun H."/>
            <person name="Tritt A."/>
            <person name="Yoshinaga Y."/>
            <person name="Zwiers L.-H."/>
            <person name="Turgeon B."/>
            <person name="Goodwin S."/>
            <person name="Spatafora J."/>
            <person name="Crous P."/>
            <person name="Grigoriev I."/>
        </authorList>
    </citation>
    <scope>NUCLEOTIDE SEQUENCE</scope>
    <source>
        <strain evidence="2">CBS 480.64</strain>
    </source>
</reference>
<keyword evidence="3" id="KW-1185">Reference proteome</keyword>
<sequence>MSCSNGRWGRRSCLPHQQLPHGHKKAASRSFPFSSSSSPNQIKCTPRLHKTSKFESHTPLNHSTTQLKSKCLAAETTTAPARIALALLATAPAMYVSYSSLENDD</sequence>
<evidence type="ECO:0000313" key="3">
    <source>
        <dbReference type="Proteomes" id="UP000799421"/>
    </source>
</evidence>
<feature type="region of interest" description="Disordered" evidence="1">
    <location>
        <begin position="1"/>
        <end position="42"/>
    </location>
</feature>
<protein>
    <submittedName>
        <fullName evidence="2">Uncharacterized protein</fullName>
    </submittedName>
</protein>
<dbReference type="Proteomes" id="UP000799421">
    <property type="component" value="Unassembled WGS sequence"/>
</dbReference>
<accession>A0A6A7C9E9</accession>